<evidence type="ECO:0000256" key="1">
    <source>
        <dbReference type="SAM" id="MobiDB-lite"/>
    </source>
</evidence>
<gene>
    <name evidence="2" type="ORF">FAZ78_25700</name>
</gene>
<feature type="region of interest" description="Disordered" evidence="1">
    <location>
        <begin position="1"/>
        <end position="101"/>
    </location>
</feature>
<dbReference type="Pfam" id="PF13779">
    <property type="entry name" value="DUF4175"/>
    <property type="match status" value="1"/>
</dbReference>
<name>A0A4U0YQU4_9RHOB</name>
<comment type="caution">
    <text evidence="2">The sequence shown here is derived from an EMBL/GenBank/DDBJ whole genome shotgun (WGS) entry which is preliminary data.</text>
</comment>
<sequence length="137" mass="15416">EAGRQSLDEAGRAMEEAERALRDGDLPGALDRQAEAMEAMREGMRDLGEAMAEERQNQQDGASQGEAFGRADPNSQRDPLGREPGDSGRIGSDRNLLQGEDVYRRAQNLLDEIRRRSGEQARPESERDYLRRLLELF</sequence>
<dbReference type="EMBL" id="SWAU01000625">
    <property type="protein sequence ID" value="TKA93838.1"/>
    <property type="molecule type" value="Genomic_DNA"/>
</dbReference>
<dbReference type="AlphaFoldDB" id="A0A4U0YQU4"/>
<dbReference type="InterPro" id="IPR012683">
    <property type="entry name" value="CHP02302_TM"/>
</dbReference>
<proteinExistence type="predicted"/>
<accession>A0A4U0YQU4</accession>
<protein>
    <submittedName>
        <fullName evidence="2">DUF4175 domain-containing protein</fullName>
    </submittedName>
</protein>
<evidence type="ECO:0000313" key="3">
    <source>
        <dbReference type="Proteomes" id="UP000306340"/>
    </source>
</evidence>
<evidence type="ECO:0000313" key="2">
    <source>
        <dbReference type="EMBL" id="TKA93838.1"/>
    </source>
</evidence>
<feature type="compositionally biased region" description="Basic and acidic residues" evidence="1">
    <location>
        <begin position="1"/>
        <end position="25"/>
    </location>
</feature>
<feature type="non-terminal residue" evidence="2">
    <location>
        <position position="1"/>
    </location>
</feature>
<feature type="compositionally biased region" description="Basic and acidic residues" evidence="1">
    <location>
        <begin position="32"/>
        <end position="57"/>
    </location>
</feature>
<dbReference type="Proteomes" id="UP000306340">
    <property type="component" value="Unassembled WGS sequence"/>
</dbReference>
<reference evidence="2 3" key="1">
    <citation type="submission" date="2019-04" db="EMBL/GenBank/DDBJ databases">
        <title>Crypto-aerobic microbial life in anoxic (sulfidic) marine sediments.</title>
        <authorList>
            <person name="Bhattacharya S."/>
            <person name="Roy C."/>
            <person name="Mondal N."/>
            <person name="Sarkar J."/>
            <person name="Mandal S."/>
            <person name="Rameez M.J."/>
            <person name="Ghosh W."/>
        </authorList>
    </citation>
    <scope>NUCLEOTIDE SEQUENCE [LARGE SCALE GENOMIC DNA]</scope>
    <source>
        <strain evidence="2 3">SBBC</strain>
    </source>
</reference>
<dbReference type="RefSeq" id="WP_136794887.1">
    <property type="nucleotide sequence ID" value="NZ_SWAU01000625.1"/>
</dbReference>
<organism evidence="2 3">
    <name type="scientific">Cereibacter changlensis</name>
    <dbReference type="NCBI Taxonomy" id="402884"/>
    <lineage>
        <taxon>Bacteria</taxon>
        <taxon>Pseudomonadati</taxon>
        <taxon>Pseudomonadota</taxon>
        <taxon>Alphaproteobacteria</taxon>
        <taxon>Rhodobacterales</taxon>
        <taxon>Paracoccaceae</taxon>
        <taxon>Cereibacter</taxon>
    </lineage>
</organism>